<dbReference type="EMBL" id="JAPDIA010000001">
    <property type="protein sequence ID" value="MDG0808338.1"/>
    <property type="molecule type" value="Genomic_DNA"/>
</dbReference>
<dbReference type="Pfam" id="PF19909">
    <property type="entry name" value="DUF6382"/>
    <property type="match status" value="1"/>
</dbReference>
<gene>
    <name evidence="3" type="ORF">OMP40_02115</name>
</gene>
<evidence type="ECO:0000259" key="2">
    <source>
        <dbReference type="Pfam" id="PF19909"/>
    </source>
</evidence>
<name>A0A9X4KPF6_9BACL</name>
<protein>
    <submittedName>
        <fullName evidence="3">DUF6382 domain-containing protein</fullName>
    </submittedName>
</protein>
<keyword evidence="4" id="KW-1185">Reference proteome</keyword>
<accession>A0A9X4KPF6</accession>
<feature type="domain" description="DUF6382" evidence="2">
    <location>
        <begin position="16"/>
        <end position="173"/>
    </location>
</feature>
<comment type="caution">
    <text evidence="3">The sequence shown here is derived from an EMBL/GenBank/DDBJ whole genome shotgun (WGS) entry which is preliminary data.</text>
</comment>
<dbReference type="RefSeq" id="WP_277528745.1">
    <property type="nucleotide sequence ID" value="NZ_JAPDIA010000001.1"/>
</dbReference>
<evidence type="ECO:0000313" key="3">
    <source>
        <dbReference type="EMBL" id="MDG0808338.1"/>
    </source>
</evidence>
<reference evidence="3" key="1">
    <citation type="submission" date="2022-10" db="EMBL/GenBank/DDBJ databases">
        <title>Comparative genomic analysis of Cohnella hashimotonis sp. nov., isolated from the International Space Station.</title>
        <authorList>
            <person name="Simpson A."/>
            <person name="Venkateswaran K."/>
        </authorList>
    </citation>
    <scope>NUCLEOTIDE SEQUENCE</scope>
    <source>
        <strain evidence="3">DSM 28161</strain>
    </source>
</reference>
<sequence>MNGLNTRFEQRRGLWMILERTSAPWRREELDAAQTGMLHACEVPGLLPLAVEETDGRIALRYRLGSSKMLSQMLRTERWTMTDAMAALCKLAETAEQCHDHMLDFKRLLLRDEFIFAGSGWHDLRFAYLPLADDGKAEDETGLERLIVRWVMRTEKPDGAALQQLLEMTASEEFVPSSLRTYTRSYLCERAEERAGRMSLAADRYEGALERIEAGLEFRAVQQERRADARANGASQLPEKPDLPLSYSPARLERE</sequence>
<evidence type="ECO:0000256" key="1">
    <source>
        <dbReference type="SAM" id="MobiDB-lite"/>
    </source>
</evidence>
<dbReference type="AlphaFoldDB" id="A0A9X4KPF6"/>
<evidence type="ECO:0000313" key="4">
    <source>
        <dbReference type="Proteomes" id="UP001153404"/>
    </source>
</evidence>
<dbReference type="InterPro" id="IPR045962">
    <property type="entry name" value="DUF6382"/>
</dbReference>
<proteinExistence type="predicted"/>
<feature type="region of interest" description="Disordered" evidence="1">
    <location>
        <begin position="225"/>
        <end position="255"/>
    </location>
</feature>
<organism evidence="3 4">
    <name type="scientific">Cohnella rhizosphaerae</name>
    <dbReference type="NCBI Taxonomy" id="1457232"/>
    <lineage>
        <taxon>Bacteria</taxon>
        <taxon>Bacillati</taxon>
        <taxon>Bacillota</taxon>
        <taxon>Bacilli</taxon>
        <taxon>Bacillales</taxon>
        <taxon>Paenibacillaceae</taxon>
        <taxon>Cohnella</taxon>
    </lineage>
</organism>
<dbReference type="Proteomes" id="UP001153404">
    <property type="component" value="Unassembled WGS sequence"/>
</dbReference>